<reference evidence="6" key="1">
    <citation type="journal article" date="2020" name="Microb. Genom.">
        <title>Genetic diversity of clinical and environmental Mucorales isolates obtained from an investigation of mucormycosis cases among solid organ transplant recipients.</title>
        <authorList>
            <person name="Nguyen M.H."/>
            <person name="Kaul D."/>
            <person name="Muto C."/>
            <person name="Cheng S.J."/>
            <person name="Richter R.A."/>
            <person name="Bruno V.M."/>
            <person name="Liu G."/>
            <person name="Beyhan S."/>
            <person name="Sundermann A.J."/>
            <person name="Mounaud S."/>
            <person name="Pasculle A.W."/>
            <person name="Nierman W.C."/>
            <person name="Driscoll E."/>
            <person name="Cumbie R."/>
            <person name="Clancy C.J."/>
            <person name="Dupont C.L."/>
        </authorList>
    </citation>
    <scope>NUCLEOTIDE SEQUENCE</scope>
    <source>
        <strain evidence="6">GL16</strain>
    </source>
</reference>
<organism evidence="6 7">
    <name type="scientific">Rhizopus oryzae</name>
    <name type="common">Mucormycosis agent</name>
    <name type="synonym">Rhizopus arrhizus var. delemar</name>
    <dbReference type="NCBI Taxonomy" id="64495"/>
    <lineage>
        <taxon>Eukaryota</taxon>
        <taxon>Fungi</taxon>
        <taxon>Fungi incertae sedis</taxon>
        <taxon>Mucoromycota</taxon>
        <taxon>Mucoromycotina</taxon>
        <taxon>Mucoromycetes</taxon>
        <taxon>Mucorales</taxon>
        <taxon>Mucorineae</taxon>
        <taxon>Rhizopodaceae</taxon>
        <taxon>Rhizopus</taxon>
    </lineage>
</organism>
<dbReference type="PANTHER" id="PTHR22715">
    <property type="entry name" value="TRANSFORMING GROWTH FACTOR BETA REGULATED GENE 1"/>
    <property type="match status" value="1"/>
</dbReference>
<keyword evidence="3" id="KW-0175">Coiled coil</keyword>
<dbReference type="CDD" id="cd14705">
    <property type="entry name" value="bZIP_Zip1"/>
    <property type="match status" value="1"/>
</dbReference>
<evidence type="ECO:0000313" key="6">
    <source>
        <dbReference type="EMBL" id="KAG1548682.1"/>
    </source>
</evidence>
<evidence type="ECO:0000256" key="1">
    <source>
        <dbReference type="ARBA" id="ARBA00004123"/>
    </source>
</evidence>
<dbReference type="InterPro" id="IPR046347">
    <property type="entry name" value="bZIP_sf"/>
</dbReference>
<dbReference type="GO" id="GO:0003700">
    <property type="term" value="F:DNA-binding transcription factor activity"/>
    <property type="evidence" value="ECO:0007669"/>
    <property type="project" value="InterPro"/>
</dbReference>
<gene>
    <name evidence="6" type="ORF">G6F51_003516</name>
</gene>
<feature type="domain" description="BZIP" evidence="5">
    <location>
        <begin position="262"/>
        <end position="321"/>
    </location>
</feature>
<evidence type="ECO:0000259" key="5">
    <source>
        <dbReference type="PROSITE" id="PS50217"/>
    </source>
</evidence>
<dbReference type="Pfam" id="PF07716">
    <property type="entry name" value="bZIP_2"/>
    <property type="match status" value="1"/>
</dbReference>
<dbReference type="PROSITE" id="PS51543">
    <property type="entry name" value="FYRC"/>
    <property type="match status" value="1"/>
</dbReference>
<feature type="coiled-coil region" evidence="3">
    <location>
        <begin position="290"/>
        <end position="317"/>
    </location>
</feature>
<feature type="region of interest" description="Disordered" evidence="4">
    <location>
        <begin position="231"/>
        <end position="264"/>
    </location>
</feature>
<dbReference type="PROSITE" id="PS00036">
    <property type="entry name" value="BZIP_BASIC"/>
    <property type="match status" value="1"/>
</dbReference>
<dbReference type="InterPro" id="IPR004827">
    <property type="entry name" value="bZIP"/>
</dbReference>
<proteinExistence type="predicted"/>
<name>A0A9P6YIB8_RHIOR</name>
<dbReference type="Pfam" id="PF05964">
    <property type="entry name" value="FYRN"/>
    <property type="match status" value="1"/>
</dbReference>
<evidence type="ECO:0000256" key="3">
    <source>
        <dbReference type="SAM" id="Coils"/>
    </source>
</evidence>
<sequence length="339" mass="39096">MESVDVSCQTESLWTAEKQDKYRQMKKRIIELLAKQREVEGALETNCRKIEQLQDEEDTDRKEESERPVKKPRYRVNWRIPRMTDGTVQLPIQLGALKILELGRIEHERSQFHNERYIFPIGYTAERIYASTTDPLNTTVYTCKIEDGSDGPLFTLTAADQQEFLTARTATGVWVSVLRKVNEMRERKSSNTISGPEYFGLTNPFVKEMIEELPNAEKKCMSIDAIVDNHSALPPSPPNSCSSRSPSPDYCGKQPHPPMSAEERRYRNKLASAKYRAKKQASMKNMSTKVSQLMTTNHQLSRELAKVKQENEILRTMYERVITQQQSQLYSLPPIHLNH</sequence>
<accession>A0A9P6YIB8</accession>
<dbReference type="SMART" id="SM00338">
    <property type="entry name" value="BRLZ"/>
    <property type="match status" value="1"/>
</dbReference>
<dbReference type="PROSITE" id="PS50217">
    <property type="entry name" value="BZIP"/>
    <property type="match status" value="1"/>
</dbReference>
<protein>
    <recommendedName>
        <fullName evidence="5">BZIP domain-containing protein</fullName>
    </recommendedName>
</protein>
<dbReference type="EMBL" id="JAANIT010000349">
    <property type="protein sequence ID" value="KAG1548682.1"/>
    <property type="molecule type" value="Genomic_DNA"/>
</dbReference>
<evidence type="ECO:0000256" key="4">
    <source>
        <dbReference type="SAM" id="MobiDB-lite"/>
    </source>
</evidence>
<dbReference type="OrthoDB" id="285793at2759"/>
<feature type="compositionally biased region" description="Low complexity" evidence="4">
    <location>
        <begin position="239"/>
        <end position="248"/>
    </location>
</feature>
<dbReference type="SMART" id="SM00541">
    <property type="entry name" value="FYRN"/>
    <property type="match status" value="1"/>
</dbReference>
<dbReference type="GO" id="GO:0005634">
    <property type="term" value="C:nucleus"/>
    <property type="evidence" value="ECO:0007669"/>
    <property type="project" value="UniProtKB-SubCell"/>
</dbReference>
<dbReference type="Gene3D" id="1.20.5.170">
    <property type="match status" value="1"/>
</dbReference>
<dbReference type="SUPFAM" id="SSF57959">
    <property type="entry name" value="Leucine zipper domain"/>
    <property type="match status" value="1"/>
</dbReference>
<dbReference type="GO" id="GO:0051726">
    <property type="term" value="P:regulation of cell cycle"/>
    <property type="evidence" value="ECO:0007669"/>
    <property type="project" value="TreeGrafter"/>
</dbReference>
<dbReference type="Gene3D" id="3.30.160.360">
    <property type="match status" value="1"/>
</dbReference>
<dbReference type="PANTHER" id="PTHR22715:SF0">
    <property type="entry name" value="TRANSFORMING GROWTH FACTOR BETA REGULATOR 1"/>
    <property type="match status" value="1"/>
</dbReference>
<evidence type="ECO:0000256" key="2">
    <source>
        <dbReference type="ARBA" id="ARBA00023242"/>
    </source>
</evidence>
<evidence type="ECO:0000313" key="7">
    <source>
        <dbReference type="Proteomes" id="UP000717996"/>
    </source>
</evidence>
<comment type="subcellular location">
    <subcellularLocation>
        <location evidence="1">Nucleus</location>
    </subcellularLocation>
</comment>
<comment type="caution">
    <text evidence="6">The sequence shown here is derived from an EMBL/GenBank/DDBJ whole genome shotgun (WGS) entry which is preliminary data.</text>
</comment>
<dbReference type="InterPro" id="IPR040092">
    <property type="entry name" value="TBRG1"/>
</dbReference>
<dbReference type="AlphaFoldDB" id="A0A9P6YIB8"/>
<dbReference type="InterPro" id="IPR003888">
    <property type="entry name" value="FYrich_N"/>
</dbReference>
<keyword evidence="2" id="KW-0539">Nucleus</keyword>
<dbReference type="InterPro" id="IPR003889">
    <property type="entry name" value="FYrich_C"/>
</dbReference>
<dbReference type="Proteomes" id="UP000717996">
    <property type="component" value="Unassembled WGS sequence"/>
</dbReference>
<dbReference type="PROSITE" id="PS51542">
    <property type="entry name" value="FYRN"/>
    <property type="match status" value="1"/>
</dbReference>
<dbReference type="Pfam" id="PF05965">
    <property type="entry name" value="FYRC"/>
    <property type="match status" value="1"/>
</dbReference>